<evidence type="ECO:0000259" key="2">
    <source>
        <dbReference type="Pfam" id="PF14309"/>
    </source>
</evidence>
<organism evidence="3 4">
    <name type="scientific">Ceratopteris richardii</name>
    <name type="common">Triangle waterfern</name>
    <dbReference type="NCBI Taxonomy" id="49495"/>
    <lineage>
        <taxon>Eukaryota</taxon>
        <taxon>Viridiplantae</taxon>
        <taxon>Streptophyta</taxon>
        <taxon>Embryophyta</taxon>
        <taxon>Tracheophyta</taxon>
        <taxon>Polypodiopsida</taxon>
        <taxon>Polypodiidae</taxon>
        <taxon>Polypodiales</taxon>
        <taxon>Pteridineae</taxon>
        <taxon>Pteridaceae</taxon>
        <taxon>Parkerioideae</taxon>
        <taxon>Ceratopteris</taxon>
    </lineage>
</organism>
<dbReference type="Proteomes" id="UP000825935">
    <property type="component" value="Chromosome 29"/>
</dbReference>
<evidence type="ECO:0000256" key="1">
    <source>
        <dbReference type="SAM" id="MobiDB-lite"/>
    </source>
</evidence>
<feature type="compositionally biased region" description="Polar residues" evidence="1">
    <location>
        <begin position="741"/>
        <end position="756"/>
    </location>
</feature>
<gene>
    <name evidence="3" type="ORF">KP509_29G051300</name>
</gene>
<sequence>MSTNKILQSLSEDPQLEKQIGCMAGILQLFDRHQVLTGRRLYGHKRIAAAASKSRQPSSSSSTCESPISDVNGIPNDAPVYNHVDEQRQKHSPTSGLGTSDQQQRTQSATPLMDVRSNMSFQRTPSPSANETLLEANNSADQFSKVSFDVARSSLLTPRRLDSSRSLHEVRINATPDTKVFARRSVDTAERAAAAARGALRELSRISRDFVGIVDDDDQISIRDIVRCSLNQEQHVSKSAASLLHPSPRPPRPSIEAQNSTRTVAFSRDKPKTQNMESRTAPQTDEPFDAFRHSKHSDIKPSPETPSKTCSEISESLRLLAKLRESASSYNTLIRSEGAEYMYENNNPVVASSGPQPPVKPSVDALREGPGFYGSRSSLPRVPLDRIPGRTSSYEPPRQSFMDSILQGTPKARDIPRLSLDGRGSAGRVKPDSQSKLVSRALVNSRSVSCSNSDCDAESIHEKRSSFSSNVVAKLMGLDEIPGDDHVQLRSRAALSGCSDQKTTLNDNNPTFSQCGKFVSASFFPSKRRDDVKLPIELEYEDFEDDGYLQFEPQRQREASALNVNVGGFRGQMVAKDNPSHLGSPCYQPRNHHLLEDRPPHVLSPAARICAQIEEMQRADGFNRDVDKGSRGMGLHQSMKLDVDALSAFFGTANLCHGASYLEKFSVRETQNVPQHEGGRVAFRQAQPSEQHSWSITSKARRMISDESNARIQAQHGQNIRSSSDYRGRSTRSSGYEEAPHQSNTRHYSTPDSCHQVSRIRTDAHVSPRSAGSSMCSTPRRTPGNGYIPSGGNNVQPAQLPGGRRMAEAHTPPNGASARFLTSPRTPAIQHMRSSSNGSCSWEASSVSSSASSNTKDQYTTGNVGYRPMNRQRGQNVERVDGSKKISFLKNKEESKTSHISQSPNLPKATERKRKSGRVPAASRSNSCSLQRPLQVGKLEDEKASSRSHVSPSTKKTMEVKRRLSFSSRVQDGASPSETCDDDHNVHFVDKAVVSSVERKRDGSGVICNLGEEVGDQMRQNPLKPTGLQPDAGVNLPDRHDIESSIFDMNAGDSSSFIGTQTGSLRLPQAIQEVEDTESQGGKSIESFEQPSPISVLEGPFYEDDGPSPPISTSKFVLKLKELREEMDQADGRSSLQEEQSLLNSIVGRQDSSLTDYEYVKHLLEHSCLVKCQTGSVGAWKLRPLDSSYLIQPEKSIASNPMDEADSKSRLGNIIWRRKMLLDGVNMCLERRLQAWRLCQYQPWILACDSTLIDTIAAGCSWSLRQGIVGLDEQYHMCLSDEGVKVLLEEVWCELEQNGSEQHGMSSNKSYAQQGFIGGIDDDEDRSACDDVNRLLEEDILGRPQQTSGLDTWKTLLMEKGELGLDLERLIFKDLIDDTIRDFGFLLHVPLCTTKRQLFKHHT</sequence>
<feature type="compositionally biased region" description="Polar residues" evidence="1">
    <location>
        <begin position="770"/>
        <end position="780"/>
    </location>
</feature>
<feature type="compositionally biased region" description="Basic and acidic residues" evidence="1">
    <location>
        <begin position="876"/>
        <end position="897"/>
    </location>
</feature>
<dbReference type="GO" id="GO:0051513">
    <property type="term" value="P:regulation of monopolar cell growth"/>
    <property type="evidence" value="ECO:0007669"/>
    <property type="project" value="InterPro"/>
</dbReference>
<keyword evidence="4" id="KW-1185">Reference proteome</keyword>
<dbReference type="EMBL" id="CM035434">
    <property type="protein sequence ID" value="KAH7292089.1"/>
    <property type="molecule type" value="Genomic_DNA"/>
</dbReference>
<feature type="region of interest" description="Disordered" evidence="1">
    <location>
        <begin position="49"/>
        <end position="130"/>
    </location>
</feature>
<proteinExistence type="predicted"/>
<feature type="compositionally biased region" description="Polar residues" evidence="1">
    <location>
        <begin position="711"/>
        <end position="725"/>
    </location>
</feature>
<feature type="compositionally biased region" description="Polar residues" evidence="1">
    <location>
        <begin position="273"/>
        <end position="283"/>
    </location>
</feature>
<feature type="compositionally biased region" description="Basic and acidic residues" evidence="1">
    <location>
        <begin position="289"/>
        <end position="301"/>
    </location>
</feature>
<feature type="region of interest" description="Disordered" evidence="1">
    <location>
        <begin position="711"/>
        <end position="982"/>
    </location>
</feature>
<dbReference type="InterPro" id="IPR033334">
    <property type="entry name" value="LNG1/2"/>
</dbReference>
<dbReference type="Pfam" id="PF14309">
    <property type="entry name" value="DUF4378"/>
    <property type="match status" value="1"/>
</dbReference>
<feature type="region of interest" description="Disordered" evidence="1">
    <location>
        <begin position="371"/>
        <end position="433"/>
    </location>
</feature>
<dbReference type="PANTHER" id="PTHR31680:SF4">
    <property type="entry name" value="LONGIFOLIA PROTEIN"/>
    <property type="match status" value="1"/>
</dbReference>
<dbReference type="InterPro" id="IPR025486">
    <property type="entry name" value="DUF4378"/>
</dbReference>
<dbReference type="OrthoDB" id="769613at2759"/>
<feature type="compositionally biased region" description="Low complexity" evidence="1">
    <location>
        <begin position="839"/>
        <end position="853"/>
    </location>
</feature>
<feature type="compositionally biased region" description="Polar residues" evidence="1">
    <location>
        <begin position="854"/>
        <end position="863"/>
    </location>
</feature>
<comment type="caution">
    <text evidence="3">The sequence shown here is derived from an EMBL/GenBank/DDBJ whole genome shotgun (WGS) entry which is preliminary data.</text>
</comment>
<feature type="region of interest" description="Disordered" evidence="1">
    <location>
        <begin position="237"/>
        <end position="311"/>
    </location>
</feature>
<feature type="compositionally biased region" description="Polar residues" evidence="1">
    <location>
        <begin position="965"/>
        <end position="978"/>
    </location>
</feature>
<name>A0A8T2R6X4_CERRI</name>
<feature type="compositionally biased region" description="Polar residues" evidence="1">
    <location>
        <begin position="923"/>
        <end position="932"/>
    </location>
</feature>
<dbReference type="PANTHER" id="PTHR31680">
    <property type="entry name" value="LONGIFOLIA PROTEIN"/>
    <property type="match status" value="1"/>
</dbReference>
<evidence type="ECO:0000313" key="3">
    <source>
        <dbReference type="EMBL" id="KAH7292089.1"/>
    </source>
</evidence>
<feature type="compositionally biased region" description="Polar residues" evidence="1">
    <location>
        <begin position="117"/>
        <end position="130"/>
    </location>
</feature>
<feature type="domain" description="DUF4378" evidence="2">
    <location>
        <begin position="1156"/>
        <end position="1378"/>
    </location>
</feature>
<feature type="compositionally biased region" description="Low complexity" evidence="1">
    <location>
        <begin position="49"/>
        <end position="69"/>
    </location>
</feature>
<protein>
    <recommendedName>
        <fullName evidence="2">DUF4378 domain-containing protein</fullName>
    </recommendedName>
</protein>
<dbReference type="OMA" id="AINTEWK"/>
<feature type="compositionally biased region" description="Polar residues" evidence="1">
    <location>
        <begin position="92"/>
        <end position="110"/>
    </location>
</feature>
<reference evidence="3" key="1">
    <citation type="submission" date="2021-08" db="EMBL/GenBank/DDBJ databases">
        <title>WGS assembly of Ceratopteris richardii.</title>
        <authorList>
            <person name="Marchant D.B."/>
            <person name="Chen G."/>
            <person name="Jenkins J."/>
            <person name="Shu S."/>
            <person name="Leebens-Mack J."/>
            <person name="Grimwood J."/>
            <person name="Schmutz J."/>
            <person name="Soltis P."/>
            <person name="Soltis D."/>
            <person name="Chen Z.-H."/>
        </authorList>
    </citation>
    <scope>NUCLEOTIDE SEQUENCE</scope>
    <source>
        <strain evidence="3">Whitten #5841</strain>
        <tissue evidence="3">Leaf</tissue>
    </source>
</reference>
<accession>A0A8T2R6X4</accession>
<evidence type="ECO:0000313" key="4">
    <source>
        <dbReference type="Proteomes" id="UP000825935"/>
    </source>
</evidence>